<dbReference type="Proteomes" id="UP000241421">
    <property type="component" value="Unassembled WGS sequence"/>
</dbReference>
<comment type="caution">
    <text evidence="2">The sequence shown here is derived from an EMBL/GenBank/DDBJ whole genome shotgun (WGS) entry which is preliminary data.</text>
</comment>
<evidence type="ECO:0000313" key="2">
    <source>
        <dbReference type="EMBL" id="PWF41894.1"/>
    </source>
</evidence>
<accession>A0A2U2HEE9</accession>
<feature type="transmembrane region" description="Helical" evidence="1">
    <location>
        <begin position="184"/>
        <end position="205"/>
    </location>
</feature>
<reference evidence="2 3" key="1">
    <citation type="submission" date="2018-04" db="EMBL/GenBank/DDBJ databases">
        <title>Massilia violaceinigra sp. nov., a novel purple-pigmented bacterium isolated from Tianshan glacier, Xinjiang, China.</title>
        <authorList>
            <person name="Wang H."/>
        </authorList>
    </citation>
    <scope>NUCLEOTIDE SEQUENCE [LARGE SCALE GENOMIC DNA]</scope>
    <source>
        <strain evidence="2 3">B448-2</strain>
    </source>
</reference>
<dbReference type="EMBL" id="PXWF02000306">
    <property type="protein sequence ID" value="PWF41894.1"/>
    <property type="molecule type" value="Genomic_DNA"/>
</dbReference>
<proteinExistence type="predicted"/>
<name>A0A2U2HEE9_9BURK</name>
<keyword evidence="1" id="KW-1133">Transmembrane helix</keyword>
<feature type="transmembrane region" description="Helical" evidence="1">
    <location>
        <begin position="125"/>
        <end position="144"/>
    </location>
</feature>
<organism evidence="2 3">
    <name type="scientific">Massilia glaciei</name>
    <dbReference type="NCBI Taxonomy" id="1524097"/>
    <lineage>
        <taxon>Bacteria</taxon>
        <taxon>Pseudomonadati</taxon>
        <taxon>Pseudomonadota</taxon>
        <taxon>Betaproteobacteria</taxon>
        <taxon>Burkholderiales</taxon>
        <taxon>Oxalobacteraceae</taxon>
        <taxon>Telluria group</taxon>
        <taxon>Massilia</taxon>
    </lineage>
</organism>
<keyword evidence="1" id="KW-0472">Membrane</keyword>
<evidence type="ECO:0000256" key="1">
    <source>
        <dbReference type="SAM" id="Phobius"/>
    </source>
</evidence>
<keyword evidence="3" id="KW-1185">Reference proteome</keyword>
<dbReference type="AlphaFoldDB" id="A0A2U2HEE9"/>
<feature type="transmembrane region" description="Helical" evidence="1">
    <location>
        <begin position="151"/>
        <end position="172"/>
    </location>
</feature>
<sequence>MRPVTIEKWARASIAIEVQNRVAERLHVIDDSRLLRSAERILARNNKEIAEAKAALSAQLPSRIALIMEYMLHPDCPCRQRATEMEHDIQKNRIESLQKNNAQVTRLIESKYRDVAQSLLKEVKIFSAANGIVLLLLTATAFWWKRPALQLLAPAVVMGGAAALTFAIYLFNQDWLQTILFGDYIGFYYIPYLLVALSFLADVVLNRGRLTMVLLGGTLAALGGIFSVASC</sequence>
<feature type="transmembrane region" description="Helical" evidence="1">
    <location>
        <begin position="212"/>
        <end position="229"/>
    </location>
</feature>
<protein>
    <submittedName>
        <fullName evidence="2">Uncharacterized protein</fullName>
    </submittedName>
</protein>
<keyword evidence="1" id="KW-0812">Transmembrane</keyword>
<gene>
    <name evidence="2" type="ORF">C7C56_023830</name>
</gene>
<evidence type="ECO:0000313" key="3">
    <source>
        <dbReference type="Proteomes" id="UP000241421"/>
    </source>
</evidence>